<reference evidence="2 3" key="1">
    <citation type="submission" date="2024-05" db="EMBL/GenBank/DDBJ databases">
        <title>Culex pipiens pipiens assembly and annotation.</title>
        <authorList>
            <person name="Alout H."/>
            <person name="Durand T."/>
        </authorList>
    </citation>
    <scope>NUCLEOTIDE SEQUENCE [LARGE SCALE GENOMIC DNA]</scope>
    <source>
        <strain evidence="2">HA-2024</strain>
        <tissue evidence="2">Whole body</tissue>
    </source>
</reference>
<keyword evidence="3" id="KW-1185">Reference proteome</keyword>
<comment type="caution">
    <text evidence="2">The sequence shown here is derived from an EMBL/GenBank/DDBJ whole genome shotgun (WGS) entry which is preliminary data.</text>
</comment>
<feature type="signal peptide" evidence="1">
    <location>
        <begin position="1"/>
        <end position="17"/>
    </location>
</feature>
<gene>
    <name evidence="2" type="ORF">pipiens_014601</name>
</gene>
<dbReference type="Proteomes" id="UP001562425">
    <property type="component" value="Unassembled WGS sequence"/>
</dbReference>
<dbReference type="AlphaFoldDB" id="A0ABD1CUY7"/>
<keyword evidence="1" id="KW-0732">Signal</keyword>
<feature type="chain" id="PRO_5044779960" description="Cuticle protein" evidence="1">
    <location>
        <begin position="18"/>
        <end position="163"/>
    </location>
</feature>
<protein>
    <recommendedName>
        <fullName evidence="4">Cuticle protein</fullName>
    </recommendedName>
</protein>
<evidence type="ECO:0000313" key="3">
    <source>
        <dbReference type="Proteomes" id="UP001562425"/>
    </source>
</evidence>
<evidence type="ECO:0008006" key="4">
    <source>
        <dbReference type="Google" id="ProtNLM"/>
    </source>
</evidence>
<name>A0ABD1CUY7_CULPP</name>
<dbReference type="EMBL" id="JBEHCU010009447">
    <property type="protein sequence ID" value="KAL1379862.1"/>
    <property type="molecule type" value="Genomic_DNA"/>
</dbReference>
<accession>A0ABD1CUY7</accession>
<evidence type="ECO:0000313" key="2">
    <source>
        <dbReference type="EMBL" id="KAL1379862.1"/>
    </source>
</evidence>
<proteinExistence type="predicted"/>
<sequence>MAFKLAVIFATLAYVSAGAVDSGVHHHAGVPAAVSYQYRSQVVNPSVPYATGHSQGHAVLTNQVTAVPAPITKTFAVPAVPTVAHGVNYGPAVAYGNNYGYSGYGHGYVPALAYGNNYGYAGYGAAPVVNYGHYAAGPVLATGAYGYTPAGHLGYNKYGHHAY</sequence>
<organism evidence="2 3">
    <name type="scientific">Culex pipiens pipiens</name>
    <name type="common">Northern house mosquito</name>
    <dbReference type="NCBI Taxonomy" id="38569"/>
    <lineage>
        <taxon>Eukaryota</taxon>
        <taxon>Metazoa</taxon>
        <taxon>Ecdysozoa</taxon>
        <taxon>Arthropoda</taxon>
        <taxon>Hexapoda</taxon>
        <taxon>Insecta</taxon>
        <taxon>Pterygota</taxon>
        <taxon>Neoptera</taxon>
        <taxon>Endopterygota</taxon>
        <taxon>Diptera</taxon>
        <taxon>Nematocera</taxon>
        <taxon>Culicoidea</taxon>
        <taxon>Culicidae</taxon>
        <taxon>Culicinae</taxon>
        <taxon>Culicini</taxon>
        <taxon>Culex</taxon>
        <taxon>Culex</taxon>
    </lineage>
</organism>
<evidence type="ECO:0000256" key="1">
    <source>
        <dbReference type="SAM" id="SignalP"/>
    </source>
</evidence>